<protein>
    <recommendedName>
        <fullName evidence="4">Aminotransferase-like plant mobile domain-containing protein</fullName>
    </recommendedName>
</protein>
<feature type="compositionally biased region" description="Polar residues" evidence="1">
    <location>
        <begin position="186"/>
        <end position="195"/>
    </location>
</feature>
<evidence type="ECO:0000256" key="1">
    <source>
        <dbReference type="SAM" id="MobiDB-lite"/>
    </source>
</evidence>
<reference evidence="3" key="1">
    <citation type="journal article" date="2013" name="Science">
        <title>The Amborella genome and the evolution of flowering plants.</title>
        <authorList>
            <consortium name="Amborella Genome Project"/>
        </authorList>
    </citation>
    <scope>NUCLEOTIDE SEQUENCE [LARGE SCALE GENOMIC DNA]</scope>
</reference>
<dbReference type="GO" id="GO:0010073">
    <property type="term" value="P:meristem maintenance"/>
    <property type="evidence" value="ECO:0007669"/>
    <property type="project" value="InterPro"/>
</dbReference>
<organism evidence="2 3">
    <name type="scientific">Amborella trichopoda</name>
    <dbReference type="NCBI Taxonomy" id="13333"/>
    <lineage>
        <taxon>Eukaryota</taxon>
        <taxon>Viridiplantae</taxon>
        <taxon>Streptophyta</taxon>
        <taxon>Embryophyta</taxon>
        <taxon>Tracheophyta</taxon>
        <taxon>Spermatophyta</taxon>
        <taxon>Magnoliopsida</taxon>
        <taxon>Amborellales</taxon>
        <taxon>Amborellaceae</taxon>
        <taxon>Amborella</taxon>
    </lineage>
</organism>
<dbReference type="EMBL" id="KI392852">
    <property type="protein sequence ID" value="ERN10455.1"/>
    <property type="molecule type" value="Genomic_DNA"/>
</dbReference>
<evidence type="ECO:0000313" key="2">
    <source>
        <dbReference type="EMBL" id="ERN10455.1"/>
    </source>
</evidence>
<sequence length="211" mass="23768">MLVKSLVKFKFLVLENGFYVECRSHLFAIRKWAELLTPEQRQALARIGLWEVCRIRPFSLDCALISELFLRYRPKTDSNPLRCGELAPTLEDVTRIFGIPPKSSISYASYYNGLLGVPYKNIKGRRESEIRLGKLRLEFTRVLHCAEGMMGRHAPHILISTASRPSYKGKAPMEEDSESRCPRVSGSAQGESSYLPTRATVGALAESSVRS</sequence>
<evidence type="ECO:0000313" key="3">
    <source>
        <dbReference type="Proteomes" id="UP000017836"/>
    </source>
</evidence>
<evidence type="ECO:0008006" key="4">
    <source>
        <dbReference type="Google" id="ProtNLM"/>
    </source>
</evidence>
<name>W1PT37_AMBTC</name>
<dbReference type="Proteomes" id="UP000017836">
    <property type="component" value="Unassembled WGS sequence"/>
</dbReference>
<dbReference type="PANTHER" id="PTHR46033:SF1">
    <property type="entry name" value="PROTEIN MAIN-LIKE 2"/>
    <property type="match status" value="1"/>
</dbReference>
<dbReference type="InterPro" id="IPR044824">
    <property type="entry name" value="MAIN-like"/>
</dbReference>
<feature type="region of interest" description="Disordered" evidence="1">
    <location>
        <begin position="165"/>
        <end position="195"/>
    </location>
</feature>
<dbReference type="PANTHER" id="PTHR46033">
    <property type="entry name" value="PROTEIN MAIN-LIKE 2"/>
    <property type="match status" value="1"/>
</dbReference>
<proteinExistence type="predicted"/>
<accession>W1PT37</accession>
<gene>
    <name evidence="2" type="ORF">AMTR_s00026p00235040</name>
</gene>
<keyword evidence="3" id="KW-1185">Reference proteome</keyword>
<dbReference type="AlphaFoldDB" id="W1PT37"/>
<dbReference type="Gramene" id="ERN10455">
    <property type="protein sequence ID" value="ERN10455"/>
    <property type="gene ID" value="AMTR_s00026p00235040"/>
</dbReference>
<dbReference type="HOGENOM" id="CLU_089452_0_0_1"/>